<organism evidence="1 2">
    <name type="scientific">Streptomyces yunnanensis</name>
    <dbReference type="NCBI Taxonomy" id="156453"/>
    <lineage>
        <taxon>Bacteria</taxon>
        <taxon>Bacillati</taxon>
        <taxon>Actinomycetota</taxon>
        <taxon>Actinomycetes</taxon>
        <taxon>Kitasatosporales</taxon>
        <taxon>Streptomycetaceae</taxon>
        <taxon>Streptomyces</taxon>
    </lineage>
</organism>
<accession>A0A9X8QSD1</accession>
<name>A0A9X8QSD1_9ACTN</name>
<dbReference type="AlphaFoldDB" id="A0A9X8QSD1"/>
<dbReference type="Proteomes" id="UP000184388">
    <property type="component" value="Unassembled WGS sequence"/>
</dbReference>
<evidence type="ECO:0000313" key="1">
    <source>
        <dbReference type="EMBL" id="SHL75874.1"/>
    </source>
</evidence>
<protein>
    <submittedName>
        <fullName evidence="1">Uncharacterized protein</fullName>
    </submittedName>
</protein>
<dbReference type="EMBL" id="FRBK01000006">
    <property type="protein sequence ID" value="SHL75874.1"/>
    <property type="molecule type" value="Genomic_DNA"/>
</dbReference>
<reference evidence="2" key="1">
    <citation type="submission" date="2016-11" db="EMBL/GenBank/DDBJ databases">
        <authorList>
            <person name="Jaros S."/>
            <person name="Januszkiewicz K."/>
            <person name="Wedrychowicz H."/>
        </authorList>
    </citation>
    <scope>NUCLEOTIDE SEQUENCE [LARGE SCALE GENOMIC DNA]</scope>
    <source>
        <strain evidence="2">CGMCC 4.3555</strain>
    </source>
</reference>
<evidence type="ECO:0000313" key="2">
    <source>
        <dbReference type="Proteomes" id="UP000184388"/>
    </source>
</evidence>
<comment type="caution">
    <text evidence="1">The sequence shown here is derived from an EMBL/GenBank/DDBJ whole genome shotgun (WGS) entry which is preliminary data.</text>
</comment>
<sequence>MSGYTNRVILLQFPELGDKVSVLLRNPRLLPPAELTPEDVPVDANGQPLDPQAANVAMYKVMANLIAAWHVYDATATAGAVHVDLDADDLDAQLQALEGADQVRLVDITPENVARLPMAIINRIGEEIGRVADPS</sequence>
<gene>
    <name evidence="1" type="ORF">SAMN05216268_10696</name>
</gene>
<proteinExistence type="predicted"/>
<dbReference type="RefSeq" id="WP_073444639.1">
    <property type="nucleotide sequence ID" value="NZ_FRBK01000006.1"/>
</dbReference>